<evidence type="ECO:0000313" key="1">
    <source>
        <dbReference type="EMBL" id="KAJ3577967.1"/>
    </source>
</evidence>
<organism evidence="1 2">
    <name type="scientific">Xylaria arbuscula</name>
    <dbReference type="NCBI Taxonomy" id="114810"/>
    <lineage>
        <taxon>Eukaryota</taxon>
        <taxon>Fungi</taxon>
        <taxon>Dikarya</taxon>
        <taxon>Ascomycota</taxon>
        <taxon>Pezizomycotina</taxon>
        <taxon>Sordariomycetes</taxon>
        <taxon>Xylariomycetidae</taxon>
        <taxon>Xylariales</taxon>
        <taxon>Xylariaceae</taxon>
        <taxon>Xylaria</taxon>
    </lineage>
</organism>
<reference evidence="1" key="1">
    <citation type="submission" date="2022-07" db="EMBL/GenBank/DDBJ databases">
        <title>Genome Sequence of Xylaria arbuscula.</title>
        <authorList>
            <person name="Buettner E."/>
        </authorList>
    </citation>
    <scope>NUCLEOTIDE SEQUENCE</scope>
    <source>
        <strain evidence="1">VT107</strain>
    </source>
</reference>
<comment type="caution">
    <text evidence="1">The sequence shown here is derived from an EMBL/GenBank/DDBJ whole genome shotgun (WGS) entry which is preliminary data.</text>
</comment>
<name>A0A9W8NK63_9PEZI</name>
<evidence type="ECO:0000313" key="2">
    <source>
        <dbReference type="Proteomes" id="UP001148614"/>
    </source>
</evidence>
<accession>A0A9W8NK63</accession>
<gene>
    <name evidence="1" type="ORF">NPX13_g2598</name>
</gene>
<protein>
    <submittedName>
        <fullName evidence="1">Uncharacterized protein</fullName>
    </submittedName>
</protein>
<dbReference type="Proteomes" id="UP001148614">
    <property type="component" value="Unassembled WGS sequence"/>
</dbReference>
<keyword evidence="2" id="KW-1185">Reference proteome</keyword>
<dbReference type="EMBL" id="JANPWZ010000280">
    <property type="protein sequence ID" value="KAJ3577967.1"/>
    <property type="molecule type" value="Genomic_DNA"/>
</dbReference>
<proteinExistence type="predicted"/>
<dbReference type="AlphaFoldDB" id="A0A9W8NK63"/>
<sequence length="197" mass="21517">MSSPLLDLSPIVAVGCGSVLTQDSANVKAPISPSTEPAQNPARQWARHISTLLDVGGPLCQSENHTRKRVTRPNRLALVSSWLSPKRGVLGSAQGSPVRAPRLRCAVVSASFSWLVQQQHPHETARAARYHWRHSLGPFVGLCPSPTYHRIRPHSILDQRPGNCLGITALSLVSQTAMGRRRMKRKTTRECAGNARS</sequence>